<evidence type="ECO:0000313" key="5">
    <source>
        <dbReference type="Proteomes" id="UP000694844"/>
    </source>
</evidence>
<dbReference type="InterPro" id="IPR002110">
    <property type="entry name" value="Ankyrin_rpt"/>
</dbReference>
<dbReference type="PANTHER" id="PTHR24171:SF8">
    <property type="entry name" value="BRCA1-ASSOCIATED RING DOMAIN PROTEIN 1"/>
    <property type="match status" value="1"/>
</dbReference>
<keyword evidence="1" id="KW-0677">Repeat</keyword>
<dbReference type="AlphaFoldDB" id="A0A8B8C1F0"/>
<name>A0A8B8C1F0_CRAVI</name>
<accession>A0A8B8C1F0</accession>
<feature type="repeat" description="ANK" evidence="3">
    <location>
        <begin position="265"/>
        <end position="297"/>
    </location>
</feature>
<dbReference type="SUPFAM" id="SSF48403">
    <property type="entry name" value="Ankyrin repeat"/>
    <property type="match status" value="1"/>
</dbReference>
<keyword evidence="4" id="KW-0472">Membrane</keyword>
<dbReference type="KEGG" id="cvn:111115142"/>
<gene>
    <name evidence="6" type="primary">LOC111115142</name>
</gene>
<dbReference type="PROSITE" id="PS50297">
    <property type="entry name" value="ANK_REP_REGION"/>
    <property type="match status" value="1"/>
</dbReference>
<keyword evidence="2 3" id="KW-0040">ANK repeat</keyword>
<evidence type="ECO:0000313" key="6">
    <source>
        <dbReference type="RefSeq" id="XP_022309482.1"/>
    </source>
</evidence>
<feature type="transmembrane region" description="Helical" evidence="4">
    <location>
        <begin position="129"/>
        <end position="151"/>
    </location>
</feature>
<evidence type="ECO:0000256" key="2">
    <source>
        <dbReference type="ARBA" id="ARBA00023043"/>
    </source>
</evidence>
<keyword evidence="4" id="KW-1133">Transmembrane helix</keyword>
<dbReference type="RefSeq" id="XP_022309482.1">
    <property type="nucleotide sequence ID" value="XM_022453774.1"/>
</dbReference>
<dbReference type="GO" id="GO:0070531">
    <property type="term" value="C:BRCA1-A complex"/>
    <property type="evidence" value="ECO:0007669"/>
    <property type="project" value="TreeGrafter"/>
</dbReference>
<evidence type="ECO:0000256" key="4">
    <source>
        <dbReference type="SAM" id="Phobius"/>
    </source>
</evidence>
<dbReference type="OrthoDB" id="3246549at2759"/>
<dbReference type="PANTHER" id="PTHR24171">
    <property type="entry name" value="ANKYRIN REPEAT DOMAIN-CONTAINING PROTEIN 39-RELATED"/>
    <property type="match status" value="1"/>
</dbReference>
<dbReference type="GO" id="GO:0031436">
    <property type="term" value="C:BRCA1-BARD1 complex"/>
    <property type="evidence" value="ECO:0007669"/>
    <property type="project" value="TreeGrafter"/>
</dbReference>
<dbReference type="Gene3D" id="1.25.40.20">
    <property type="entry name" value="Ankyrin repeat-containing domain"/>
    <property type="match status" value="1"/>
</dbReference>
<protein>
    <submittedName>
        <fullName evidence="6">Ankyrin-3-like</fullName>
    </submittedName>
</protein>
<reference evidence="6" key="1">
    <citation type="submission" date="2025-08" db="UniProtKB">
        <authorList>
            <consortium name="RefSeq"/>
        </authorList>
    </citation>
    <scope>IDENTIFICATION</scope>
    <source>
        <tissue evidence="6">Whole sample</tissue>
    </source>
</reference>
<dbReference type="PROSITE" id="PS50088">
    <property type="entry name" value="ANK_REPEAT"/>
    <property type="match status" value="1"/>
</dbReference>
<sequence length="361" mass="40183">MSLVNACPKDLGELMKASTILGCGNDPYGNNQYLCLPNVDKTSLVEFCYGDLMGMFEKGNCLEVSGESLKLYPCNNFTSGCPENHFRSSEFYKYPACQNIDTKKHCYTSQSFCQTGDNQTCHAFDNNSLIVIIAFLCVILVILSIMIIFACKKKQSENKKKYIKEPYQHKQNLLHDRFGTKELTNESSYKKVEIVITDQEGSIKELPVQTVPAENPTDISDDIKKIDDKNEILTVDLCEACKNGILNSVNSLLNQGAMANSSDRHGYSPLSAACQKGHDEIVYSLLENGSNEDFCNSYVVCPLSEASRKGQLSNMLLLLKKGAKEIIGAIYGYNPIGYTCECGKEYLVLPMMIVKDSSLKR</sequence>
<dbReference type="GO" id="GO:0085020">
    <property type="term" value="P:protein K6-linked ubiquitination"/>
    <property type="evidence" value="ECO:0007669"/>
    <property type="project" value="TreeGrafter"/>
</dbReference>
<dbReference type="Proteomes" id="UP000694844">
    <property type="component" value="Chromosome 9"/>
</dbReference>
<evidence type="ECO:0000256" key="3">
    <source>
        <dbReference type="PROSITE-ProRule" id="PRU00023"/>
    </source>
</evidence>
<keyword evidence="4" id="KW-0812">Transmembrane</keyword>
<dbReference type="Pfam" id="PF12796">
    <property type="entry name" value="Ank_2"/>
    <property type="match status" value="1"/>
</dbReference>
<dbReference type="GeneID" id="111115142"/>
<dbReference type="InterPro" id="IPR036770">
    <property type="entry name" value="Ankyrin_rpt-contain_sf"/>
</dbReference>
<evidence type="ECO:0000256" key="1">
    <source>
        <dbReference type="ARBA" id="ARBA00022737"/>
    </source>
</evidence>
<proteinExistence type="predicted"/>
<dbReference type="GO" id="GO:0004842">
    <property type="term" value="F:ubiquitin-protein transferase activity"/>
    <property type="evidence" value="ECO:0007669"/>
    <property type="project" value="TreeGrafter"/>
</dbReference>
<organism evidence="5 6">
    <name type="scientific">Crassostrea virginica</name>
    <name type="common">Eastern oyster</name>
    <dbReference type="NCBI Taxonomy" id="6565"/>
    <lineage>
        <taxon>Eukaryota</taxon>
        <taxon>Metazoa</taxon>
        <taxon>Spiralia</taxon>
        <taxon>Lophotrochozoa</taxon>
        <taxon>Mollusca</taxon>
        <taxon>Bivalvia</taxon>
        <taxon>Autobranchia</taxon>
        <taxon>Pteriomorphia</taxon>
        <taxon>Ostreida</taxon>
        <taxon>Ostreoidea</taxon>
        <taxon>Ostreidae</taxon>
        <taxon>Crassostrea</taxon>
    </lineage>
</organism>
<keyword evidence="5" id="KW-1185">Reference proteome</keyword>